<protein>
    <submittedName>
        <fullName evidence="3">Uncharacterized protein</fullName>
    </submittedName>
</protein>
<evidence type="ECO:0000256" key="2">
    <source>
        <dbReference type="SAM" id="Phobius"/>
    </source>
</evidence>
<name>A0A3P3RA74_9EURY</name>
<accession>A0A3P3RA74</accession>
<evidence type="ECO:0000256" key="1">
    <source>
        <dbReference type="SAM" id="MobiDB-lite"/>
    </source>
</evidence>
<feature type="compositionally biased region" description="Polar residues" evidence="1">
    <location>
        <begin position="47"/>
        <end position="56"/>
    </location>
</feature>
<feature type="region of interest" description="Disordered" evidence="1">
    <location>
        <begin position="34"/>
        <end position="62"/>
    </location>
</feature>
<reference evidence="3 4" key="1">
    <citation type="submission" date="2018-11" db="EMBL/GenBank/DDBJ databases">
        <title>Taxonoimc description of Halomarina strain SPP-AMP-1.</title>
        <authorList>
            <person name="Pal Y."/>
            <person name="Srinivasana K."/>
            <person name="Verma A."/>
            <person name="Kumar P."/>
        </authorList>
    </citation>
    <scope>NUCLEOTIDE SEQUENCE [LARGE SCALE GENOMIC DNA]</scope>
    <source>
        <strain evidence="3 4">SPP-AMP-1</strain>
    </source>
</reference>
<keyword evidence="2" id="KW-0472">Membrane</keyword>
<feature type="transmembrane region" description="Helical" evidence="2">
    <location>
        <begin position="6"/>
        <end position="27"/>
    </location>
</feature>
<dbReference type="Proteomes" id="UP000282322">
    <property type="component" value="Unassembled WGS sequence"/>
</dbReference>
<evidence type="ECO:0000313" key="3">
    <source>
        <dbReference type="EMBL" id="RRJ30314.1"/>
    </source>
</evidence>
<sequence length="160" mass="15885">MIVTTNLASAILMGVFLVAVVGVVIRLRASRSGPTRQSTAADLPQTAAGTPRSTAETGPGGGSSATPIGWVIGFLGLVVVAGGSAVAFVAGNAPSGIGPQMIGAVLVVVLGGLLCSYLFSGVYLSLRSHGRKSAEATGVALWLLGLLVVSVIAARLVFLA</sequence>
<keyword evidence="4" id="KW-1185">Reference proteome</keyword>
<feature type="transmembrane region" description="Helical" evidence="2">
    <location>
        <begin position="68"/>
        <end position="90"/>
    </location>
</feature>
<gene>
    <name evidence="3" type="ORF">EIK79_10355</name>
</gene>
<keyword evidence="2" id="KW-1133">Transmembrane helix</keyword>
<dbReference type="EMBL" id="RRCH01000022">
    <property type="protein sequence ID" value="RRJ30314.1"/>
    <property type="molecule type" value="Genomic_DNA"/>
</dbReference>
<evidence type="ECO:0000313" key="4">
    <source>
        <dbReference type="Proteomes" id="UP000282322"/>
    </source>
</evidence>
<feature type="transmembrane region" description="Helical" evidence="2">
    <location>
        <begin position="138"/>
        <end position="158"/>
    </location>
</feature>
<feature type="transmembrane region" description="Helical" evidence="2">
    <location>
        <begin position="102"/>
        <end position="126"/>
    </location>
</feature>
<dbReference type="AlphaFoldDB" id="A0A3P3RA74"/>
<proteinExistence type="predicted"/>
<organism evidence="3 4">
    <name type="scientific">Halocatena pleomorpha</name>
    <dbReference type="NCBI Taxonomy" id="1785090"/>
    <lineage>
        <taxon>Archaea</taxon>
        <taxon>Methanobacteriati</taxon>
        <taxon>Methanobacteriota</taxon>
        <taxon>Stenosarchaea group</taxon>
        <taxon>Halobacteria</taxon>
        <taxon>Halobacteriales</taxon>
        <taxon>Natronomonadaceae</taxon>
        <taxon>Halocatena</taxon>
    </lineage>
</organism>
<comment type="caution">
    <text evidence="3">The sequence shown here is derived from an EMBL/GenBank/DDBJ whole genome shotgun (WGS) entry which is preliminary data.</text>
</comment>
<keyword evidence="2" id="KW-0812">Transmembrane</keyword>